<dbReference type="SUPFAM" id="SSF50978">
    <property type="entry name" value="WD40 repeat-like"/>
    <property type="match status" value="1"/>
</dbReference>
<dbReference type="Proteomes" id="UP000078348">
    <property type="component" value="Unassembled WGS sequence"/>
</dbReference>
<proteinExistence type="inferred from homology"/>
<dbReference type="InterPro" id="IPR038132">
    <property type="entry name" value="Vps16_C_sf"/>
</dbReference>
<dbReference type="GO" id="GO:0042144">
    <property type="term" value="P:vacuole fusion, non-autophagic"/>
    <property type="evidence" value="ECO:0007669"/>
    <property type="project" value="TreeGrafter"/>
</dbReference>
<dbReference type="InterPro" id="IPR036322">
    <property type="entry name" value="WD40_repeat_dom_sf"/>
</dbReference>
<comment type="similarity">
    <text evidence="1 2">Belongs to the VPS16 family.</text>
</comment>
<feature type="domain" description="Vps16 C-terminal" evidence="3">
    <location>
        <begin position="498"/>
        <end position="810"/>
    </location>
</feature>
<evidence type="ECO:0000313" key="6">
    <source>
        <dbReference type="Proteomes" id="UP000078348"/>
    </source>
</evidence>
<dbReference type="InterPro" id="IPR006925">
    <property type="entry name" value="Vps16_C"/>
</dbReference>
<dbReference type="PIRSF" id="PIRSF007949">
    <property type="entry name" value="VPS16"/>
    <property type="match status" value="1"/>
</dbReference>
<organism evidence="5 6">
    <name type="scientific">Blastocystis sp. subtype 1 (strain ATCC 50177 / NandII)</name>
    <dbReference type="NCBI Taxonomy" id="478820"/>
    <lineage>
        <taxon>Eukaryota</taxon>
        <taxon>Sar</taxon>
        <taxon>Stramenopiles</taxon>
        <taxon>Bigyra</taxon>
        <taxon>Opalozoa</taxon>
        <taxon>Opalinata</taxon>
        <taxon>Blastocystidae</taxon>
        <taxon>Blastocystis</taxon>
    </lineage>
</organism>
<evidence type="ECO:0000259" key="3">
    <source>
        <dbReference type="Pfam" id="PF04840"/>
    </source>
</evidence>
<dbReference type="PANTHER" id="PTHR12811">
    <property type="entry name" value="VACUOLAR PROTEIN SORTING VPS16"/>
    <property type="match status" value="1"/>
</dbReference>
<evidence type="ECO:0000313" key="5">
    <source>
        <dbReference type="EMBL" id="OAO17383.1"/>
    </source>
</evidence>
<dbReference type="OrthoDB" id="200969at2759"/>
<dbReference type="GO" id="GO:0006886">
    <property type="term" value="P:intracellular protein transport"/>
    <property type="evidence" value="ECO:0007669"/>
    <property type="project" value="InterPro"/>
</dbReference>
<name>A0A196SK05_BLAHN</name>
<accession>A0A196SK05</accession>
<dbReference type="GO" id="GO:0016197">
    <property type="term" value="P:endosomal transport"/>
    <property type="evidence" value="ECO:0007669"/>
    <property type="project" value="TreeGrafter"/>
</dbReference>
<dbReference type="GO" id="GO:0005765">
    <property type="term" value="C:lysosomal membrane"/>
    <property type="evidence" value="ECO:0007669"/>
    <property type="project" value="TreeGrafter"/>
</dbReference>
<dbReference type="Gene3D" id="1.10.150.780">
    <property type="entry name" value="Vps16, C-terminal region"/>
    <property type="match status" value="1"/>
</dbReference>
<dbReference type="GO" id="GO:0005768">
    <property type="term" value="C:endosome"/>
    <property type="evidence" value="ECO:0007669"/>
    <property type="project" value="TreeGrafter"/>
</dbReference>
<reference evidence="5 6" key="1">
    <citation type="submission" date="2016-05" db="EMBL/GenBank/DDBJ databases">
        <title>Nuclear genome of Blastocystis sp. subtype 1 NandII.</title>
        <authorList>
            <person name="Gentekaki E."/>
            <person name="Curtis B."/>
            <person name="Stairs C."/>
            <person name="Eme L."/>
            <person name="Herman E."/>
            <person name="Klimes V."/>
            <person name="Arias M.C."/>
            <person name="Elias M."/>
            <person name="Hilliou F."/>
            <person name="Klute M."/>
            <person name="Malik S.-B."/>
            <person name="Pightling A."/>
            <person name="Rachubinski R."/>
            <person name="Salas D."/>
            <person name="Schlacht A."/>
            <person name="Suga H."/>
            <person name="Archibald J."/>
            <person name="Ball S.G."/>
            <person name="Clark G."/>
            <person name="Dacks J."/>
            <person name="Van Der Giezen M."/>
            <person name="Tsaousis A."/>
            <person name="Roger A."/>
        </authorList>
    </citation>
    <scope>NUCLEOTIDE SEQUENCE [LARGE SCALE GENOMIC DNA]</scope>
    <source>
        <strain evidence="6">ATCC 50177 / NandII</strain>
    </source>
</reference>
<dbReference type="GO" id="GO:0030897">
    <property type="term" value="C:HOPS complex"/>
    <property type="evidence" value="ECO:0007669"/>
    <property type="project" value="TreeGrafter"/>
</dbReference>
<evidence type="ECO:0000259" key="4">
    <source>
        <dbReference type="Pfam" id="PF04841"/>
    </source>
</evidence>
<protein>
    <submittedName>
        <fullName evidence="5">ABC transporter-related protein</fullName>
    </submittedName>
</protein>
<dbReference type="AlphaFoldDB" id="A0A196SK05"/>
<dbReference type="PANTHER" id="PTHR12811:SF0">
    <property type="entry name" value="VACUOLAR PROTEIN SORTING-ASSOCIATED PROTEIN 16 HOMOLOG"/>
    <property type="match status" value="1"/>
</dbReference>
<dbReference type="STRING" id="478820.A0A196SK05"/>
<dbReference type="InterPro" id="IPR006926">
    <property type="entry name" value="Vps16_N"/>
</dbReference>
<dbReference type="Pfam" id="PF04841">
    <property type="entry name" value="Vps16_N"/>
    <property type="match status" value="1"/>
</dbReference>
<feature type="domain" description="Vps16 N-terminal" evidence="4">
    <location>
        <begin position="7"/>
        <end position="394"/>
    </location>
</feature>
<evidence type="ECO:0000256" key="1">
    <source>
        <dbReference type="ARBA" id="ARBA00009250"/>
    </source>
</evidence>
<gene>
    <name evidence="5" type="ORF">AV274_0900</name>
</gene>
<keyword evidence="6" id="KW-1185">Reference proteome</keyword>
<comment type="caution">
    <text evidence="5">The sequence shown here is derived from an EMBL/GenBank/DDBJ whole genome shotgun (WGS) entry which is preliminary data.</text>
</comment>
<dbReference type="Pfam" id="PF04840">
    <property type="entry name" value="Vps16_C"/>
    <property type="match status" value="1"/>
</dbReference>
<evidence type="ECO:0000256" key="2">
    <source>
        <dbReference type="PIRNR" id="PIRNR007949"/>
    </source>
</evidence>
<dbReference type="InterPro" id="IPR016534">
    <property type="entry name" value="VPS16"/>
</dbReference>
<dbReference type="EMBL" id="LXWW01000033">
    <property type="protein sequence ID" value="OAO17383.1"/>
    <property type="molecule type" value="Genomic_DNA"/>
</dbReference>
<dbReference type="GO" id="GO:0003779">
    <property type="term" value="F:actin binding"/>
    <property type="evidence" value="ECO:0007669"/>
    <property type="project" value="TreeGrafter"/>
</dbReference>
<sequence length="827" mass="93633">MQWKDFPLESFVAACAKFSGPVALIWNTDEPLPLNVDVSMSTDVFIFDATGREVSRISGQEWQHSRMIVMGWTLSERFFILFEDGRLYVYSVRGAKMGELKLFDQAFTDLVCCGAATENGCVAYTKTGRLVYIRCDEEEPSTVEYHSLPLPTGNIVTCLACLEERFTESGEMAIIATCWDQSTYYVTQSSVLDLDIRDRFFGRITRMALSPSQDYLALFTSEGWISVVTTNFQTKVLDFNVHNKTTPQDFGWCGGDSIVGYWRHHGLLMLSPFCDYLRFEYEDEEEPLFLAHETDCLRILSRFAHEILRCVPPAVFNVYMIGSQSPGARLRHAFAQFTQQQCEQTADEGVGDLTGEDLAAGIRECAEAASEELSSLLQEELLRSVRFGEGFLQLAGEGQQSIIAGIVQKLRVLNAVRSAEIGLFLTTAEYECLKEKAVLARLLSRRLYYLAVKVCEYLKVPYDFVLVDWACEKVRCDGDFSAAQLCCLVREKLANHAVSYAQIAWSAFQAGRSELACLLLQYEPRVSDRLPLYLLMGEYGRAVKEAAESGDEDMMTFVAVQLYLKMVSGEVGQEQFAEAMRTAPTVFASLCQYVKMKDLEELDSIWVKQGRVEEHVNAIVMKAFHRCELEQRIVFMKEVNEQVQKAASVRKELEFVSRVIGEELKVLGFQKEISNTLNERECVNMSVTEMIRYCVMKSQLKQADRIRSVFKIPDKKYWNIKIRALADGEFWDVLFAFANEKKSPVGYSPFVEACLAHNNAESAKMYLPKVGDTKERLQMSLKCKEYSLALEDATKLRDVNALAEIARDCDNSAIRKGAESALASYQK</sequence>